<comment type="caution">
    <text evidence="2">The sequence shown here is derived from an EMBL/GenBank/DDBJ whole genome shotgun (WGS) entry which is preliminary data.</text>
</comment>
<dbReference type="OrthoDB" id="2045389at2"/>
<protein>
    <recommendedName>
        <fullName evidence="4">Sigma factor regulator</fullName>
    </recommendedName>
</protein>
<gene>
    <name evidence="2" type="ORF">EV211_10410</name>
</gene>
<accession>A0A4R6QA82</accession>
<reference evidence="2 3" key="1">
    <citation type="submission" date="2019-03" db="EMBL/GenBank/DDBJ databases">
        <title>Genomic Encyclopedia of Type Strains, Phase IV (KMG-IV): sequencing the most valuable type-strain genomes for metagenomic binning, comparative biology and taxonomic classification.</title>
        <authorList>
            <person name="Goeker M."/>
        </authorList>
    </citation>
    <scope>NUCLEOTIDE SEQUENCE [LARGE SCALE GENOMIC DNA]</scope>
    <source>
        <strain evidence="2 3">DSM 28287</strain>
    </source>
</reference>
<dbReference type="Proteomes" id="UP000295500">
    <property type="component" value="Unassembled WGS sequence"/>
</dbReference>
<evidence type="ECO:0000313" key="3">
    <source>
        <dbReference type="Proteomes" id="UP000295500"/>
    </source>
</evidence>
<evidence type="ECO:0008006" key="4">
    <source>
        <dbReference type="Google" id="ProtNLM"/>
    </source>
</evidence>
<keyword evidence="3" id="KW-1185">Reference proteome</keyword>
<evidence type="ECO:0000313" key="2">
    <source>
        <dbReference type="EMBL" id="TDP59080.1"/>
    </source>
</evidence>
<dbReference type="EMBL" id="SNXO01000004">
    <property type="protein sequence ID" value="TDP59080.1"/>
    <property type="molecule type" value="Genomic_DNA"/>
</dbReference>
<sequence length="342" mass="38844">MKDHKKDEIDLALDDLKLETDVDLDKLIEKKINRRIRKIALKTVIIVVAILLLIFLCISPVMNLMNTNPAKLNKDGGTNKSSTLVKVYDAWLETNYPLRELDEKVTVAEEGFGNYTIKLHVFNTSEKIIAGDEYNVILKIKRSKVSIDKDTNNLLTNKGGMFYTKGMSWMASKTEQANIINEIKKLPESAYVDLVVSGVKPRDTSSLKRTETNDLSLEWYQVYQPSCDFQGGIAASKVKWYSGKERDKMTSAELNKAYIRNLKTLRDNKELWADLGLFSGNKQFVGGEYDLNNNIKAAEKSGVIKCKNYCVRGTKEAILEYIEKYDNDINMINVINVQLSTL</sequence>
<dbReference type="AlphaFoldDB" id="A0A4R6QA82"/>
<proteinExistence type="predicted"/>
<organism evidence="2 3">
    <name type="scientific">Aminicella lysinilytica</name>
    <dbReference type="NCBI Taxonomy" id="433323"/>
    <lineage>
        <taxon>Bacteria</taxon>
        <taxon>Bacillati</taxon>
        <taxon>Bacillota</taxon>
        <taxon>Clostridia</taxon>
        <taxon>Peptostreptococcales</taxon>
        <taxon>Anaerovoracaceae</taxon>
        <taxon>Aminicella</taxon>
    </lineage>
</organism>
<keyword evidence="1" id="KW-0812">Transmembrane</keyword>
<feature type="transmembrane region" description="Helical" evidence="1">
    <location>
        <begin position="39"/>
        <end position="62"/>
    </location>
</feature>
<name>A0A4R6QA82_9FIRM</name>
<dbReference type="RefSeq" id="WP_133527685.1">
    <property type="nucleotide sequence ID" value="NZ_SNXO01000004.1"/>
</dbReference>
<evidence type="ECO:0000256" key="1">
    <source>
        <dbReference type="SAM" id="Phobius"/>
    </source>
</evidence>
<keyword evidence="1" id="KW-0472">Membrane</keyword>
<keyword evidence="1" id="KW-1133">Transmembrane helix</keyword>